<evidence type="ECO:0000313" key="2">
    <source>
        <dbReference type="Proteomes" id="UP000185678"/>
    </source>
</evidence>
<name>A0A1N7MW08_9PROT</name>
<accession>A0A1N7MW08</accession>
<organism evidence="1 2">
    <name type="scientific">Insolitispirillum peregrinum</name>
    <dbReference type="NCBI Taxonomy" id="80876"/>
    <lineage>
        <taxon>Bacteria</taxon>
        <taxon>Pseudomonadati</taxon>
        <taxon>Pseudomonadota</taxon>
        <taxon>Alphaproteobacteria</taxon>
        <taxon>Rhodospirillales</taxon>
        <taxon>Novispirillaceae</taxon>
        <taxon>Insolitispirillum</taxon>
    </lineage>
</organism>
<dbReference type="AlphaFoldDB" id="A0A1N7MW08"/>
<evidence type="ECO:0000313" key="1">
    <source>
        <dbReference type="EMBL" id="SIS90272.1"/>
    </source>
</evidence>
<proteinExistence type="predicted"/>
<dbReference type="Proteomes" id="UP000185678">
    <property type="component" value="Unassembled WGS sequence"/>
</dbReference>
<reference evidence="1 2" key="1">
    <citation type="submission" date="2017-01" db="EMBL/GenBank/DDBJ databases">
        <authorList>
            <person name="Mah S.A."/>
            <person name="Swanson W.J."/>
            <person name="Moy G.W."/>
            <person name="Vacquier V.D."/>
        </authorList>
    </citation>
    <scope>NUCLEOTIDE SEQUENCE [LARGE SCALE GENOMIC DNA]</scope>
    <source>
        <strain evidence="1 2">DSM 11589</strain>
    </source>
</reference>
<dbReference type="STRING" id="80876.SAMN05421779_104394"/>
<dbReference type="EMBL" id="FTOA01000004">
    <property type="protein sequence ID" value="SIS90272.1"/>
    <property type="molecule type" value="Genomic_DNA"/>
</dbReference>
<protein>
    <submittedName>
        <fullName evidence="1">Uncharacterized protein</fullName>
    </submittedName>
</protein>
<keyword evidence="2" id="KW-1185">Reference proteome</keyword>
<gene>
    <name evidence="1" type="ORF">SAMN05421779_104394</name>
</gene>
<dbReference type="RefSeq" id="WP_245821436.1">
    <property type="nucleotide sequence ID" value="NZ_FTOA01000004.1"/>
</dbReference>
<sequence length="172" mass="17809">MTDATPSSSSLPSGQQATRELVGIFARPEPLTACIHDLLAAGFGHANLSVLSSHEAIEAADTNEAAWQDRLMPLVNEARYEVPLVSGLLVALAGGPTAALIGGVVAAGVGLAALKELLEETIALPNSDAFADAVKAGEILLWVEVTDADREQLASSLLVKHGARDLHVNTRG</sequence>